<dbReference type="Proteomes" id="UP000028725">
    <property type="component" value="Unassembled WGS sequence"/>
</dbReference>
<organism evidence="1 2">
    <name type="scientific">Hyalangium minutum</name>
    <dbReference type="NCBI Taxonomy" id="394096"/>
    <lineage>
        <taxon>Bacteria</taxon>
        <taxon>Pseudomonadati</taxon>
        <taxon>Myxococcota</taxon>
        <taxon>Myxococcia</taxon>
        <taxon>Myxococcales</taxon>
        <taxon>Cystobacterineae</taxon>
        <taxon>Archangiaceae</taxon>
        <taxon>Hyalangium</taxon>
    </lineage>
</organism>
<gene>
    <name evidence="1" type="ORF">DB31_6370</name>
</gene>
<evidence type="ECO:0000313" key="1">
    <source>
        <dbReference type="EMBL" id="KFE69395.1"/>
    </source>
</evidence>
<reference evidence="1 2" key="1">
    <citation type="submission" date="2014-04" db="EMBL/GenBank/DDBJ databases">
        <title>Genome assembly of Hyalangium minutum DSM 14724.</title>
        <authorList>
            <person name="Sharma G."/>
            <person name="Subramanian S."/>
        </authorList>
    </citation>
    <scope>NUCLEOTIDE SEQUENCE [LARGE SCALE GENOMIC DNA]</scope>
    <source>
        <strain evidence="1 2">DSM 14724</strain>
    </source>
</reference>
<dbReference type="STRING" id="394096.DB31_6370"/>
<dbReference type="EMBL" id="JMCB01000004">
    <property type="protein sequence ID" value="KFE69395.1"/>
    <property type="molecule type" value="Genomic_DNA"/>
</dbReference>
<keyword evidence="2" id="KW-1185">Reference proteome</keyword>
<evidence type="ECO:0000313" key="2">
    <source>
        <dbReference type="Proteomes" id="UP000028725"/>
    </source>
</evidence>
<comment type="caution">
    <text evidence="1">The sequence shown here is derived from an EMBL/GenBank/DDBJ whole genome shotgun (WGS) entry which is preliminary data.</text>
</comment>
<sequence>MAAAQPEEAPPATRRVGQTPVWLPRGAFLGTFIRKGAVVPQARLQWQLTLFQQKKDGIVLLMEGGGGWAAGLPDTAVEGFDAPIHSLYEHTLMFGVGYRNQDPAGLHWGFQVTGGPVWYGAHYRDLPVEHDSAGLMEGRIHVGYRFGPVVLGVSGGYAEPFSYTRRSVARQFLGGAQFGFFADWR</sequence>
<protein>
    <submittedName>
        <fullName evidence="1">Uncharacterized protein</fullName>
    </submittedName>
</protein>
<accession>A0A085WNY2</accession>
<proteinExistence type="predicted"/>
<name>A0A085WNY2_9BACT</name>
<dbReference type="AlphaFoldDB" id="A0A085WNY2"/>
<dbReference type="PATRIC" id="fig|394096.3.peg.2469"/>